<sequence>MVIQKARVNHHDGTKFNTIHYETQAKQVKVLDASGAVASDIEEMLFKGKPAQSVSLATIKDTGLYQVKDCTDAPLTMSAGVIYLLSVESVGLISKQTFFDRATNTMYVRPIYNGTAGSWIALGKATKDSIDSLQTSLNALSTSVTAIDGRLKTAEADINKAEADIVQLNGKMTSHNHDNLYLKLSGGSLTDKTSMANNKSYAGKNASGADLNIGRVDASNQVALGDTGARTVLHASNGDLKVYDGTSSYKVFHEGNDGAGSGLDADKLDGLHANQFARVDAEPNFQQNLIMTNGKDIVLRAPAGSMNSGDLVFAEGGNGEIGRIFVDSNGTLVMRSQFYGDMKVRHDGVITSEYGMEFNSKSKETDLKFRADDNDKGMGFYMNNTTRQLGCYDWNSDRFIFTTDRGRNAVEFGANHVKIGGKRLFVDWVTPTSPSDGDVWIKY</sequence>
<evidence type="ECO:0000313" key="1">
    <source>
        <dbReference type="EMBL" id="PGO29209.1"/>
    </source>
</evidence>
<organism evidence="1 2">
    <name type="scientific">Bacillus cereus</name>
    <dbReference type="NCBI Taxonomy" id="1396"/>
    <lineage>
        <taxon>Bacteria</taxon>
        <taxon>Bacillati</taxon>
        <taxon>Bacillota</taxon>
        <taxon>Bacilli</taxon>
        <taxon>Bacillales</taxon>
        <taxon>Bacillaceae</taxon>
        <taxon>Bacillus</taxon>
        <taxon>Bacillus cereus group</taxon>
    </lineage>
</organism>
<evidence type="ECO:0000313" key="2">
    <source>
        <dbReference type="Proteomes" id="UP000223777"/>
    </source>
</evidence>
<protein>
    <submittedName>
        <fullName evidence="1">Uncharacterized protein</fullName>
    </submittedName>
</protein>
<comment type="caution">
    <text evidence="1">The sequence shown here is derived from an EMBL/GenBank/DDBJ whole genome shotgun (WGS) entry which is preliminary data.</text>
</comment>
<dbReference type="AlphaFoldDB" id="A0A2A7FNC6"/>
<name>A0A2A7FNC6_BACCE</name>
<accession>A0A2A7FNC6</accession>
<dbReference type="RefSeq" id="WP_097883316.1">
    <property type="nucleotide sequence ID" value="NZ_NUIL01000015.1"/>
</dbReference>
<proteinExistence type="predicted"/>
<gene>
    <name evidence="1" type="ORF">CN984_12265</name>
</gene>
<reference evidence="1 2" key="1">
    <citation type="submission" date="2017-09" db="EMBL/GenBank/DDBJ databases">
        <title>Large-scale bioinformatics analysis of Bacillus genomes uncovers conserved roles of natural products in bacterial physiology.</title>
        <authorList>
            <consortium name="Agbiome Team Llc"/>
            <person name="Bleich R.M."/>
            <person name="Grubbs K.J."/>
            <person name="Santa Maria K.C."/>
            <person name="Allen S.E."/>
            <person name="Farag S."/>
            <person name="Shank E.A."/>
            <person name="Bowers A."/>
        </authorList>
    </citation>
    <scope>NUCLEOTIDE SEQUENCE [LARGE SCALE GENOMIC DNA]</scope>
    <source>
        <strain evidence="1 2">AFS050027</strain>
    </source>
</reference>
<dbReference type="Gene3D" id="1.20.5.340">
    <property type="match status" value="1"/>
</dbReference>
<dbReference type="EMBL" id="NUIL01000015">
    <property type="protein sequence ID" value="PGO29209.1"/>
    <property type="molecule type" value="Genomic_DNA"/>
</dbReference>
<dbReference type="Proteomes" id="UP000223777">
    <property type="component" value="Unassembled WGS sequence"/>
</dbReference>